<proteinExistence type="predicted"/>
<dbReference type="Proteomes" id="UP000324222">
    <property type="component" value="Unassembled WGS sequence"/>
</dbReference>
<protein>
    <submittedName>
        <fullName evidence="1">Uncharacterized protein</fullName>
    </submittedName>
</protein>
<accession>A0A5B7K2S6</accession>
<evidence type="ECO:0000313" key="2">
    <source>
        <dbReference type="Proteomes" id="UP000324222"/>
    </source>
</evidence>
<name>A0A5B7K2S6_PORTR</name>
<organism evidence="1 2">
    <name type="scientific">Portunus trituberculatus</name>
    <name type="common">Swimming crab</name>
    <name type="synonym">Neptunus trituberculatus</name>
    <dbReference type="NCBI Taxonomy" id="210409"/>
    <lineage>
        <taxon>Eukaryota</taxon>
        <taxon>Metazoa</taxon>
        <taxon>Ecdysozoa</taxon>
        <taxon>Arthropoda</taxon>
        <taxon>Crustacea</taxon>
        <taxon>Multicrustacea</taxon>
        <taxon>Malacostraca</taxon>
        <taxon>Eumalacostraca</taxon>
        <taxon>Eucarida</taxon>
        <taxon>Decapoda</taxon>
        <taxon>Pleocyemata</taxon>
        <taxon>Brachyura</taxon>
        <taxon>Eubrachyura</taxon>
        <taxon>Portunoidea</taxon>
        <taxon>Portunidae</taxon>
        <taxon>Portuninae</taxon>
        <taxon>Portunus</taxon>
    </lineage>
</organism>
<dbReference type="EMBL" id="VSRR010135947">
    <property type="protein sequence ID" value="MPD03401.1"/>
    <property type="molecule type" value="Genomic_DNA"/>
</dbReference>
<dbReference type="AlphaFoldDB" id="A0A5B7K2S6"/>
<evidence type="ECO:0000313" key="1">
    <source>
        <dbReference type="EMBL" id="MPD03401.1"/>
    </source>
</evidence>
<sequence length="25" mass="2865">MTTLKVLCWRARGVHSLPQVVASRR</sequence>
<gene>
    <name evidence="1" type="ORF">E2C01_099039</name>
</gene>
<comment type="caution">
    <text evidence="1">The sequence shown here is derived from an EMBL/GenBank/DDBJ whole genome shotgun (WGS) entry which is preliminary data.</text>
</comment>
<keyword evidence="2" id="KW-1185">Reference proteome</keyword>
<reference evidence="1 2" key="1">
    <citation type="submission" date="2019-05" db="EMBL/GenBank/DDBJ databases">
        <title>Another draft genome of Portunus trituberculatus and its Hox gene families provides insights of decapod evolution.</title>
        <authorList>
            <person name="Jeong J.-H."/>
            <person name="Song I."/>
            <person name="Kim S."/>
            <person name="Choi T."/>
            <person name="Kim D."/>
            <person name="Ryu S."/>
            <person name="Kim W."/>
        </authorList>
    </citation>
    <scope>NUCLEOTIDE SEQUENCE [LARGE SCALE GENOMIC DNA]</scope>
    <source>
        <tissue evidence="1">Muscle</tissue>
    </source>
</reference>